<keyword evidence="4" id="KW-1185">Reference proteome</keyword>
<reference evidence="4" key="1">
    <citation type="submission" date="2013-06" db="EMBL/GenBank/DDBJ databases">
        <authorList>
            <person name="Zhao Q."/>
        </authorList>
    </citation>
    <scope>NUCLEOTIDE SEQUENCE</scope>
    <source>
        <strain evidence="4">cv. W1943</strain>
    </source>
</reference>
<protein>
    <recommendedName>
        <fullName evidence="2">Nodulin-like domain-containing protein</fullName>
    </recommendedName>
</protein>
<dbReference type="EnsemblPlants" id="ORUFI07G10640.1">
    <property type="protein sequence ID" value="ORUFI07G10640.1"/>
    <property type="gene ID" value="ORUFI07G10640"/>
</dbReference>
<reference evidence="3" key="2">
    <citation type="submission" date="2015-06" db="UniProtKB">
        <authorList>
            <consortium name="EnsemblPlants"/>
        </authorList>
    </citation>
    <scope>IDENTIFICATION</scope>
</reference>
<organism evidence="3 4">
    <name type="scientific">Oryza rufipogon</name>
    <name type="common">Brownbeard rice</name>
    <name type="synonym">Asian wild rice</name>
    <dbReference type="NCBI Taxonomy" id="4529"/>
    <lineage>
        <taxon>Eukaryota</taxon>
        <taxon>Viridiplantae</taxon>
        <taxon>Streptophyta</taxon>
        <taxon>Embryophyta</taxon>
        <taxon>Tracheophyta</taxon>
        <taxon>Spermatophyta</taxon>
        <taxon>Magnoliopsida</taxon>
        <taxon>Liliopsida</taxon>
        <taxon>Poales</taxon>
        <taxon>Poaceae</taxon>
        <taxon>BOP clade</taxon>
        <taxon>Oryzoideae</taxon>
        <taxon>Oryzeae</taxon>
        <taxon>Oryzinae</taxon>
        <taxon>Oryza</taxon>
    </lineage>
</organism>
<evidence type="ECO:0000256" key="1">
    <source>
        <dbReference type="SAM" id="MobiDB-lite"/>
    </source>
</evidence>
<dbReference type="HOGENOM" id="CLU_1963214_0_0_1"/>
<accession>A0A0E0Q6S1</accession>
<dbReference type="STRING" id="4529.A0A0E0Q6S1"/>
<evidence type="ECO:0000313" key="4">
    <source>
        <dbReference type="Proteomes" id="UP000008022"/>
    </source>
</evidence>
<dbReference type="InterPro" id="IPR010658">
    <property type="entry name" value="Nodulin-like"/>
</dbReference>
<evidence type="ECO:0000313" key="3">
    <source>
        <dbReference type="EnsemblPlants" id="ORUFI07G10640.1"/>
    </source>
</evidence>
<proteinExistence type="predicted"/>
<name>A0A0E0Q6S1_ORYRU</name>
<dbReference type="AlphaFoldDB" id="A0A0E0Q6S1"/>
<dbReference type="Gramene" id="ORUFI07G10640.1">
    <property type="protein sequence ID" value="ORUFI07G10640.1"/>
    <property type="gene ID" value="ORUFI07G10640"/>
</dbReference>
<dbReference type="Proteomes" id="UP000008022">
    <property type="component" value="Unassembled WGS sequence"/>
</dbReference>
<dbReference type="Pfam" id="PF06813">
    <property type="entry name" value="Nodulin-like"/>
    <property type="match status" value="1"/>
</dbReference>
<sequence length="128" mass="14052">MQTLAGGGTGRNGGTRWGRWLGLVTAVWVQYISGNNYTFSNYSHSIKTLMGLTQQQLKTASPSPRKRRAVAEAAQLCALPNTVAQFFRRPVLPRWPPAAPSVVAASQDRKDQSATSQVENGARKRHRC</sequence>
<feature type="domain" description="Nodulin-like" evidence="2">
    <location>
        <begin position="19"/>
        <end position="59"/>
    </location>
</feature>
<evidence type="ECO:0000259" key="2">
    <source>
        <dbReference type="Pfam" id="PF06813"/>
    </source>
</evidence>
<feature type="region of interest" description="Disordered" evidence="1">
    <location>
        <begin position="98"/>
        <end position="128"/>
    </location>
</feature>